<evidence type="ECO:0000256" key="2">
    <source>
        <dbReference type="SAM" id="MobiDB-lite"/>
    </source>
</evidence>
<dbReference type="SMART" id="SM00646">
    <property type="entry name" value="Ami_3"/>
    <property type="match status" value="1"/>
</dbReference>
<dbReference type="PANTHER" id="PTHR30404">
    <property type="entry name" value="N-ACETYLMURAMOYL-L-ALANINE AMIDASE"/>
    <property type="match status" value="1"/>
</dbReference>
<dbReference type="Pfam" id="PF01520">
    <property type="entry name" value="Amidase_3"/>
    <property type="match status" value="1"/>
</dbReference>
<keyword evidence="1" id="KW-0378">Hydrolase</keyword>
<dbReference type="Proteomes" id="UP000821846">
    <property type="component" value="Unassembled WGS sequence"/>
</dbReference>
<evidence type="ECO:0000256" key="1">
    <source>
        <dbReference type="ARBA" id="ARBA00022801"/>
    </source>
</evidence>
<evidence type="ECO:0000313" key="4">
    <source>
        <dbReference type="EMBL" id="NSG30754.1"/>
    </source>
</evidence>
<dbReference type="InterPro" id="IPR002508">
    <property type="entry name" value="MurNAc-LAA_cat"/>
</dbReference>
<evidence type="ECO:0000259" key="3">
    <source>
        <dbReference type="SMART" id="SM00646"/>
    </source>
</evidence>
<dbReference type="PANTHER" id="PTHR30404:SF0">
    <property type="entry name" value="N-ACETYLMURAMOYL-L-ALANINE AMIDASE AMIC"/>
    <property type="match status" value="1"/>
</dbReference>
<protein>
    <submittedName>
        <fullName evidence="4">N-acetylmuramoyl-L-alanine amidase</fullName>
    </submittedName>
</protein>
<evidence type="ECO:0000313" key="5">
    <source>
        <dbReference type="Proteomes" id="UP000821846"/>
    </source>
</evidence>
<proteinExistence type="predicted"/>
<dbReference type="RefSeq" id="WP_173866618.1">
    <property type="nucleotide sequence ID" value="NZ_JAAWUU010000040.1"/>
</dbReference>
<dbReference type="EMBL" id="JAAWUZ010000042">
    <property type="protein sequence ID" value="NSG30754.1"/>
    <property type="molecule type" value="Genomic_DNA"/>
</dbReference>
<feature type="region of interest" description="Disordered" evidence="2">
    <location>
        <begin position="51"/>
        <end position="144"/>
    </location>
</feature>
<comment type="caution">
    <text evidence="4">The sequence shown here is derived from an EMBL/GenBank/DDBJ whole genome shotgun (WGS) entry which is preliminary data.</text>
</comment>
<dbReference type="InterPro" id="IPR050695">
    <property type="entry name" value="N-acetylmuramoyl_amidase_3"/>
</dbReference>
<feature type="compositionally biased region" description="Acidic residues" evidence="2">
    <location>
        <begin position="85"/>
        <end position="102"/>
    </location>
</feature>
<feature type="domain" description="MurNAc-LAA" evidence="3">
    <location>
        <begin position="198"/>
        <end position="317"/>
    </location>
</feature>
<organism evidence="4 5">
    <name type="scientific">Faecalicatena fissicatena</name>
    <dbReference type="NCBI Taxonomy" id="290055"/>
    <lineage>
        <taxon>Bacteria</taxon>
        <taxon>Bacillati</taxon>
        <taxon>Bacillota</taxon>
        <taxon>Clostridia</taxon>
        <taxon>Lachnospirales</taxon>
        <taxon>Lachnospiraceae</taxon>
        <taxon>Faecalicatena</taxon>
    </lineage>
</organism>
<sequence>MKDKRRMVWIISVVCIILAVAFCAVSIVKMNRLQKQARDLETEVARLMSEQNEKQTETLTETEEIKEVKKTKKKKSKKAKKETNTETETEATETGTDTESDVQTEKSTEAQNGHVVAIDPGHQGSWVNMSEQEPSGPGSSEMKAKATTGTQGRYTGVPEYQLNLDISLALQKELENRGYRVVMARTDNDTAISNSERALKAYEEGGEIYVRIHANGSDDSSVNGALGMTPSYENPYVANLAEESYRLTECILNTYCNETGFNNLGIQYHDDMTGINWSKIPVMILEMGFMTNEHDDTAMQDTDMQAKMVSGIADGIDLYFGDSQ</sequence>
<dbReference type="CDD" id="cd02696">
    <property type="entry name" value="MurNAc-LAA"/>
    <property type="match status" value="1"/>
</dbReference>
<feature type="compositionally biased region" description="Basic residues" evidence="2">
    <location>
        <begin position="69"/>
        <end position="80"/>
    </location>
</feature>
<accession>A0ABX2H1B6</accession>
<name>A0ABX2H1B6_9FIRM</name>
<reference evidence="4 5" key="1">
    <citation type="journal article" date="2020" name="Cell Host Microbe">
        <title>Functional and Genomic Variation between Human-Derived Isolates of Lachnospiraceae Reveals Inter- and Intra-Species Diversity.</title>
        <authorList>
            <person name="Sorbara M.T."/>
            <person name="Littmann E.R."/>
            <person name="Fontana E."/>
            <person name="Moody T.U."/>
            <person name="Kohout C.E."/>
            <person name="Gjonbalaj M."/>
            <person name="Eaton V."/>
            <person name="Seok R."/>
            <person name="Leiner I.M."/>
            <person name="Pamer E.G."/>
        </authorList>
    </citation>
    <scope>NUCLEOTIDE SEQUENCE [LARGE SCALE GENOMIC DNA]</scope>
    <source>
        <strain evidence="4 5">MSK.14.16</strain>
    </source>
</reference>
<dbReference type="SUPFAM" id="SSF53187">
    <property type="entry name" value="Zn-dependent exopeptidases"/>
    <property type="match status" value="1"/>
</dbReference>
<gene>
    <name evidence="4" type="ORF">HFM93_10815</name>
</gene>
<feature type="compositionally biased region" description="Low complexity" evidence="2">
    <location>
        <begin position="130"/>
        <end position="141"/>
    </location>
</feature>
<keyword evidence="5" id="KW-1185">Reference proteome</keyword>
<dbReference type="Gene3D" id="3.40.630.40">
    <property type="entry name" value="Zn-dependent exopeptidases"/>
    <property type="match status" value="1"/>
</dbReference>